<dbReference type="Gene3D" id="1.10.1040.10">
    <property type="entry name" value="N-(1-d-carboxylethyl)-l-norvaline Dehydrogenase, domain 2"/>
    <property type="match status" value="1"/>
</dbReference>
<protein>
    <submittedName>
        <fullName evidence="6">Mannitol 2-dehydrogenase</fullName>
    </submittedName>
</protein>
<reference evidence="6 7" key="1">
    <citation type="journal article" date="2008" name="ISME J.">
        <title>Comparative genomics of two ecotypes of the marine planktonic copiotroph Alteromonas macleodii suggests alternative lifestyles associated with different kinds of particulate organic matter.</title>
        <authorList>
            <person name="Ivars-Martinez E."/>
            <person name="Martin-Cuadrado A.B."/>
            <person name="D'Auria G."/>
            <person name="Mira A."/>
            <person name="Ferriera S."/>
            <person name="Johnson J."/>
            <person name="Friedman R."/>
            <person name="Rodriguez-Valera F."/>
        </authorList>
    </citation>
    <scope>NUCLEOTIDE SEQUENCE [LARGE SCALE GENOMIC DNA]</scope>
    <source>
        <strain evidence="7">DSM 17117 / CIP 110805 / LMG 28347 / Deep ecotype</strain>
    </source>
</reference>
<dbReference type="Pfam" id="PF01232">
    <property type="entry name" value="Mannitol_dh"/>
    <property type="match status" value="1"/>
</dbReference>
<dbReference type="InterPro" id="IPR050988">
    <property type="entry name" value="Mannitol_DH/Oxidoreductase"/>
</dbReference>
<gene>
    <name evidence="6" type="ordered locus">MADE_1008855</name>
</gene>
<evidence type="ECO:0000313" key="6">
    <source>
        <dbReference type="EMBL" id="AEA97909.2"/>
    </source>
</evidence>
<keyword evidence="7" id="KW-1185">Reference proteome</keyword>
<proteinExistence type="inferred from homology"/>
<dbReference type="InterPro" id="IPR013131">
    <property type="entry name" value="Mannitol_DH_N"/>
</dbReference>
<keyword evidence="1" id="KW-0560">Oxidoreductase</keyword>
<feature type="domain" description="Mannitol dehydrogenase C-terminal" evidence="5">
    <location>
        <begin position="292"/>
        <end position="479"/>
    </location>
</feature>
<dbReference type="Proteomes" id="UP000001870">
    <property type="component" value="Chromosome"/>
</dbReference>
<evidence type="ECO:0000256" key="1">
    <source>
        <dbReference type="ARBA" id="ARBA00023002"/>
    </source>
</evidence>
<dbReference type="AlphaFoldDB" id="F2GAB5"/>
<dbReference type="GO" id="GO:0019594">
    <property type="term" value="P:mannitol metabolic process"/>
    <property type="evidence" value="ECO:0007669"/>
    <property type="project" value="InterPro"/>
</dbReference>
<dbReference type="SUPFAM" id="SSF48179">
    <property type="entry name" value="6-phosphogluconate dehydrogenase C-terminal domain-like"/>
    <property type="match status" value="1"/>
</dbReference>
<reference evidence="6 7" key="2">
    <citation type="journal article" date="2015" name="Antonie Van Leeuwenhoek">
        <title>Ecophysiological diversity of a novel member of the genus Alteromonas, and description of Alteromonas mediterranea sp. nov.</title>
        <authorList>
            <person name="Ivanova E.P."/>
            <person name="Lopez-Perez M."/>
            <person name="Zabalos M."/>
            <person name="Nguyen S.H."/>
            <person name="Webb H.K."/>
            <person name="Ryan J."/>
            <person name="Lagutin K."/>
            <person name="Vyssotski M."/>
            <person name="Crawford R.J."/>
            <person name="Rodriguez-Valera F."/>
        </authorList>
    </citation>
    <scope>NUCLEOTIDE SEQUENCE [LARGE SCALE GENOMIC DNA]</scope>
    <source>
        <strain evidence="7">DSM 17117 / CIP 110805 / LMG 28347 / Deep ecotype</strain>
    </source>
</reference>
<sequence length="511" mass="56987">MQSQTTILLNRANLPSLPADVKRPAYDVENVQTGIVHIGVGGFHRAHEAMYVDRLMAKTGNLSWGICGVGLRENDRAMKKVFDEQDNLYTLVEKHNDGSRSASVIGAMTGFLMAPDNPQAVIDKMSEPEVRIVSLTITEGGYNFDASTGEFITTNPDVLHDIENPKSPKLVFGYLVAAIKKRRENNVKPFTVMSCDNIQHNGHVLKKMLLAYIELFDQALAQWVNENVSFPNSMVDRITPATTSEDIVMLKAQGVEDSWPVVCEPFKQWVIEDDFCNTKPQFDEVDAQFVSDVAPYEKLKLRMLNAGHSVLGLVGSVAGLDIIHESVEAAQLKQLLSIFMEKEVMPTLDQVEGIDVFDYRDTLISRFSNPFIKDTLARICLESSAKLPVFLLPTVRDNLVAGRDVSISAFVVACWSYYSDKHASQDGKPLEINDVLSDTLHRAAQQNETDSLSFLKIEEVFGELAQQEKFADVYKAFLERVYQNEPVLSISEALSEEKLAVAKEDANKSPM</sequence>
<comment type="similarity">
    <text evidence="3">Belongs to the mannitol dehydrogenase family. UxuB subfamily.</text>
</comment>
<dbReference type="InterPro" id="IPR013328">
    <property type="entry name" value="6PGD_dom2"/>
</dbReference>
<dbReference type="EMBL" id="CP001103">
    <property type="protein sequence ID" value="AEA97909.2"/>
    <property type="molecule type" value="Genomic_DNA"/>
</dbReference>
<evidence type="ECO:0000259" key="4">
    <source>
        <dbReference type="Pfam" id="PF01232"/>
    </source>
</evidence>
<evidence type="ECO:0000256" key="3">
    <source>
        <dbReference type="ARBA" id="ARBA00061451"/>
    </source>
</evidence>
<dbReference type="KEGG" id="amc:MADE_1008855"/>
<dbReference type="PRINTS" id="PR00084">
    <property type="entry name" value="MTLDHDRGNASE"/>
</dbReference>
<organism evidence="6 7">
    <name type="scientific">Alteromonas mediterranea (strain DSM 17117 / CIP 110805 / LMG 28347 / Deep ecotype)</name>
    <dbReference type="NCBI Taxonomy" id="1774373"/>
    <lineage>
        <taxon>Bacteria</taxon>
        <taxon>Pseudomonadati</taxon>
        <taxon>Pseudomonadota</taxon>
        <taxon>Gammaproteobacteria</taxon>
        <taxon>Alteromonadales</taxon>
        <taxon>Alteromonadaceae</taxon>
        <taxon>Alteromonas/Salinimonas group</taxon>
        <taxon>Alteromonas</taxon>
    </lineage>
</organism>
<dbReference type="PANTHER" id="PTHR43362">
    <property type="entry name" value="MANNITOL DEHYDROGENASE DSF1-RELATED"/>
    <property type="match status" value="1"/>
</dbReference>
<dbReference type="SUPFAM" id="SSF51735">
    <property type="entry name" value="NAD(P)-binding Rossmann-fold domains"/>
    <property type="match status" value="1"/>
</dbReference>
<dbReference type="Gene3D" id="3.40.50.720">
    <property type="entry name" value="NAD(P)-binding Rossmann-like Domain"/>
    <property type="match status" value="1"/>
</dbReference>
<evidence type="ECO:0000259" key="5">
    <source>
        <dbReference type="Pfam" id="PF08125"/>
    </source>
</evidence>
<accession>F2GAB5</accession>
<name>F2GAB5_ALTMD</name>
<feature type="domain" description="Mannitol dehydrogenase N-terminal" evidence="4">
    <location>
        <begin position="34"/>
        <end position="283"/>
    </location>
</feature>
<dbReference type="Pfam" id="PF08125">
    <property type="entry name" value="Mannitol_dh_C"/>
    <property type="match status" value="1"/>
</dbReference>
<dbReference type="PROSITE" id="PS00974">
    <property type="entry name" value="MANNITOL_DHGENASE"/>
    <property type="match status" value="1"/>
</dbReference>
<dbReference type="InterPro" id="IPR000669">
    <property type="entry name" value="Mannitol_DH"/>
</dbReference>
<evidence type="ECO:0000313" key="7">
    <source>
        <dbReference type="Proteomes" id="UP000001870"/>
    </source>
</evidence>
<keyword evidence="2" id="KW-0520">NAD</keyword>
<dbReference type="InterPro" id="IPR023027">
    <property type="entry name" value="Mannitol_DH_CS"/>
</dbReference>
<dbReference type="FunFam" id="3.40.50.720:FF:000129">
    <property type="entry name" value="D-mannonate oxidoreductase"/>
    <property type="match status" value="1"/>
</dbReference>
<dbReference type="RefSeq" id="WP_023559652.1">
    <property type="nucleotide sequence ID" value="NC_011138.3"/>
</dbReference>
<dbReference type="HOGENOM" id="CLU_027324_0_1_6"/>
<dbReference type="InterPro" id="IPR036291">
    <property type="entry name" value="NAD(P)-bd_dom_sf"/>
</dbReference>
<dbReference type="PANTHER" id="PTHR43362:SF1">
    <property type="entry name" value="MANNITOL DEHYDROGENASE 2-RELATED"/>
    <property type="match status" value="1"/>
</dbReference>
<dbReference type="GO" id="GO:0016616">
    <property type="term" value="F:oxidoreductase activity, acting on the CH-OH group of donors, NAD or NADP as acceptor"/>
    <property type="evidence" value="ECO:0007669"/>
    <property type="project" value="TreeGrafter"/>
</dbReference>
<evidence type="ECO:0000256" key="2">
    <source>
        <dbReference type="ARBA" id="ARBA00023027"/>
    </source>
</evidence>
<dbReference type="InterPro" id="IPR008927">
    <property type="entry name" value="6-PGluconate_DH-like_C_sf"/>
</dbReference>
<dbReference type="InterPro" id="IPR013118">
    <property type="entry name" value="Mannitol_DH_C"/>
</dbReference>